<accession>A0A2H9ZYA7</accession>
<dbReference type="GO" id="GO:0016787">
    <property type="term" value="F:hydrolase activity"/>
    <property type="evidence" value="ECO:0007669"/>
    <property type="project" value="InterPro"/>
</dbReference>
<keyword evidence="3" id="KW-1185">Reference proteome</keyword>
<dbReference type="NCBIfam" id="TIGR04168">
    <property type="entry name" value="TIGR04168 family protein"/>
    <property type="match status" value="1"/>
</dbReference>
<sequence length="353" mass="39068">MPGRHPTHSVLSAHLPPPPALARPPTTLFSASFRKSCDAAMPASVRIAVVGDVHDDWNLDEDSKAIQLLQPDLVLFTGDFGEENVELVRSISNLDIPKAVILGNHDCWHTYRFQEKKADRVQVQLRCLGEQHVGYSHLDFPMLKLSVIGGRPFSHGGDQLFRLKLLSQRYGVNNMEQSRKKICNAAIGTPNGHYLVFLSHNGPAGLGSKMDDICGRDWISDGGDHGDPDLAQALHELRIIKRLPVPLVVFGHMHNELAFGGYRKMIVVGDDGTIYLNGAIVPRVKRLRAGGGSSKDKKVIRPDEEVGGSSTLRAFTIVDIEDGRVERVTETWVLISSQKNSVEEEKILFHRSK</sequence>
<evidence type="ECO:0000313" key="2">
    <source>
        <dbReference type="EMBL" id="PKA48279.1"/>
    </source>
</evidence>
<dbReference type="Gene3D" id="3.60.21.10">
    <property type="match status" value="1"/>
</dbReference>
<dbReference type="Proteomes" id="UP000236161">
    <property type="component" value="Unassembled WGS sequence"/>
</dbReference>
<dbReference type="EMBL" id="KZ452646">
    <property type="protein sequence ID" value="PKA48279.1"/>
    <property type="molecule type" value="Genomic_DNA"/>
</dbReference>
<dbReference type="AlphaFoldDB" id="A0A2H9ZYA7"/>
<evidence type="ECO:0000313" key="3">
    <source>
        <dbReference type="Proteomes" id="UP000236161"/>
    </source>
</evidence>
<dbReference type="InterPro" id="IPR027629">
    <property type="entry name" value="DevT-like"/>
</dbReference>
<proteinExistence type="predicted"/>
<reference evidence="2 3" key="1">
    <citation type="journal article" date="2017" name="Nature">
        <title>The Apostasia genome and the evolution of orchids.</title>
        <authorList>
            <person name="Zhang G.Q."/>
            <person name="Liu K.W."/>
            <person name="Li Z."/>
            <person name="Lohaus R."/>
            <person name="Hsiao Y.Y."/>
            <person name="Niu S.C."/>
            <person name="Wang J.Y."/>
            <person name="Lin Y.C."/>
            <person name="Xu Q."/>
            <person name="Chen L.J."/>
            <person name="Yoshida K."/>
            <person name="Fujiwara S."/>
            <person name="Wang Z.W."/>
            <person name="Zhang Y.Q."/>
            <person name="Mitsuda N."/>
            <person name="Wang M."/>
            <person name="Liu G.H."/>
            <person name="Pecoraro L."/>
            <person name="Huang H.X."/>
            <person name="Xiao X.J."/>
            <person name="Lin M."/>
            <person name="Wu X.Y."/>
            <person name="Wu W.L."/>
            <person name="Chen Y.Y."/>
            <person name="Chang S.B."/>
            <person name="Sakamoto S."/>
            <person name="Ohme-Takagi M."/>
            <person name="Yagi M."/>
            <person name="Zeng S.J."/>
            <person name="Shen C.Y."/>
            <person name="Yeh C.M."/>
            <person name="Luo Y.B."/>
            <person name="Tsai W.C."/>
            <person name="Van de Peer Y."/>
            <person name="Liu Z.J."/>
        </authorList>
    </citation>
    <scope>NUCLEOTIDE SEQUENCE [LARGE SCALE GENOMIC DNA]</scope>
    <source>
        <strain evidence="3">cv. Shenzhen</strain>
        <tissue evidence="2">Stem</tissue>
    </source>
</reference>
<dbReference type="Pfam" id="PF00149">
    <property type="entry name" value="Metallophos"/>
    <property type="match status" value="1"/>
</dbReference>
<dbReference type="InterPro" id="IPR029052">
    <property type="entry name" value="Metallo-depent_PP-like"/>
</dbReference>
<organism evidence="2 3">
    <name type="scientific">Apostasia shenzhenica</name>
    <dbReference type="NCBI Taxonomy" id="1088818"/>
    <lineage>
        <taxon>Eukaryota</taxon>
        <taxon>Viridiplantae</taxon>
        <taxon>Streptophyta</taxon>
        <taxon>Embryophyta</taxon>
        <taxon>Tracheophyta</taxon>
        <taxon>Spermatophyta</taxon>
        <taxon>Magnoliopsida</taxon>
        <taxon>Liliopsida</taxon>
        <taxon>Asparagales</taxon>
        <taxon>Orchidaceae</taxon>
        <taxon>Apostasioideae</taxon>
        <taxon>Apostasia</taxon>
    </lineage>
</organism>
<dbReference type="CDD" id="cd07397">
    <property type="entry name" value="MPP_NostocDevT-like"/>
    <property type="match status" value="1"/>
</dbReference>
<evidence type="ECO:0000259" key="1">
    <source>
        <dbReference type="Pfam" id="PF00149"/>
    </source>
</evidence>
<gene>
    <name evidence="2" type="ORF">AXF42_Ash020714</name>
</gene>
<dbReference type="PANTHER" id="PTHR35769">
    <property type="entry name" value="CALCINEURIN-LIKE METALLO-PHOSPHOESTERASE SUPERFAMILY PROTEIN"/>
    <property type="match status" value="1"/>
</dbReference>
<feature type="domain" description="Calcineurin-like phosphoesterase" evidence="1">
    <location>
        <begin position="46"/>
        <end position="255"/>
    </location>
</feature>
<protein>
    <recommendedName>
        <fullName evidence="1">Calcineurin-like phosphoesterase domain-containing protein</fullName>
    </recommendedName>
</protein>
<name>A0A2H9ZYA7_9ASPA</name>
<dbReference type="SUPFAM" id="SSF56300">
    <property type="entry name" value="Metallo-dependent phosphatases"/>
    <property type="match status" value="1"/>
</dbReference>
<dbReference type="OrthoDB" id="3664at2759"/>
<dbReference type="InterPro" id="IPR004843">
    <property type="entry name" value="Calcineurin-like_PHP"/>
</dbReference>
<dbReference type="PANTHER" id="PTHR35769:SF2">
    <property type="entry name" value="CALCINEURIN-LIKE METALLO-PHOSPHOESTERASE SUPERFAMILY PROTEIN"/>
    <property type="match status" value="1"/>
</dbReference>